<reference evidence="4" key="1">
    <citation type="journal article" date="2013" name="Genome Biol.">
        <title>Reference genomes and transcriptomes of Nicotiana sylvestris and Nicotiana tomentosiformis.</title>
        <authorList>
            <person name="Sierro N."/>
            <person name="Battey J.N."/>
            <person name="Ouadi S."/>
            <person name="Bovet L."/>
            <person name="Goepfert S."/>
            <person name="Bakaher N."/>
            <person name="Peitsch M.C."/>
            <person name="Ivanov N.V."/>
        </authorList>
    </citation>
    <scope>NUCLEOTIDE SEQUENCE [LARGE SCALE GENOMIC DNA]</scope>
</reference>
<protein>
    <submittedName>
        <fullName evidence="5">Leucine-rich repeat extensin-like protein 3</fullName>
    </submittedName>
</protein>
<feature type="compositionally biased region" description="Pro residues" evidence="1">
    <location>
        <begin position="114"/>
        <end position="136"/>
    </location>
</feature>
<name>A0A1U7VMR6_NICSY</name>
<dbReference type="OrthoDB" id="1298311at2759"/>
<keyword evidence="2" id="KW-0812">Transmembrane</keyword>
<dbReference type="CDD" id="cd00010">
    <property type="entry name" value="AAI_LTSS"/>
    <property type="match status" value="1"/>
</dbReference>
<keyword evidence="4" id="KW-1185">Reference proteome</keyword>
<evidence type="ECO:0000256" key="2">
    <source>
        <dbReference type="SAM" id="Phobius"/>
    </source>
</evidence>
<gene>
    <name evidence="5" type="primary">LOC104220083</name>
</gene>
<dbReference type="eggNOG" id="ENOG502S71E">
    <property type="taxonomic scope" value="Eukaryota"/>
</dbReference>
<evidence type="ECO:0000256" key="1">
    <source>
        <dbReference type="SAM" id="MobiDB-lite"/>
    </source>
</evidence>
<keyword evidence="3" id="KW-0732">Signal</keyword>
<keyword evidence="2" id="KW-0472">Membrane</keyword>
<feature type="chain" id="PRO_5010516478" evidence="3">
    <location>
        <begin position="26"/>
        <end position="223"/>
    </location>
</feature>
<dbReference type="Proteomes" id="UP000189701">
    <property type="component" value="Unplaced"/>
</dbReference>
<feature type="region of interest" description="Disordered" evidence="1">
    <location>
        <begin position="111"/>
        <end position="136"/>
    </location>
</feature>
<organism evidence="4 5">
    <name type="scientific">Nicotiana sylvestris</name>
    <name type="common">Wood tobacco</name>
    <name type="synonym">South American tobacco</name>
    <dbReference type="NCBI Taxonomy" id="4096"/>
    <lineage>
        <taxon>Eukaryota</taxon>
        <taxon>Viridiplantae</taxon>
        <taxon>Streptophyta</taxon>
        <taxon>Embryophyta</taxon>
        <taxon>Tracheophyta</taxon>
        <taxon>Spermatophyta</taxon>
        <taxon>Magnoliopsida</taxon>
        <taxon>eudicotyledons</taxon>
        <taxon>Gunneridae</taxon>
        <taxon>Pentapetalae</taxon>
        <taxon>asterids</taxon>
        <taxon>lamiids</taxon>
        <taxon>Solanales</taxon>
        <taxon>Solanaceae</taxon>
        <taxon>Nicotianoideae</taxon>
        <taxon>Nicotianeae</taxon>
        <taxon>Nicotiana</taxon>
    </lineage>
</organism>
<feature type="signal peptide" evidence="3">
    <location>
        <begin position="1"/>
        <end position="25"/>
    </location>
</feature>
<feature type="transmembrane region" description="Helical" evidence="2">
    <location>
        <begin position="201"/>
        <end position="221"/>
    </location>
</feature>
<evidence type="ECO:0000313" key="5">
    <source>
        <dbReference type="RefSeq" id="XP_009769227.1"/>
    </source>
</evidence>
<keyword evidence="2" id="KW-1133">Transmembrane helix</keyword>
<evidence type="ECO:0000256" key="3">
    <source>
        <dbReference type="SAM" id="SignalP"/>
    </source>
</evidence>
<feature type="region of interest" description="Disordered" evidence="1">
    <location>
        <begin position="153"/>
        <end position="191"/>
    </location>
</feature>
<proteinExistence type="predicted"/>
<evidence type="ECO:0000313" key="4">
    <source>
        <dbReference type="Proteomes" id="UP000189701"/>
    </source>
</evidence>
<dbReference type="AlphaFoldDB" id="A0A1U7VMR6"/>
<reference evidence="5" key="2">
    <citation type="submission" date="2025-08" db="UniProtKB">
        <authorList>
            <consortium name="RefSeq"/>
        </authorList>
    </citation>
    <scope>IDENTIFICATION</scope>
    <source>
        <tissue evidence="5">Leaf</tissue>
    </source>
</reference>
<sequence>MHTKFTWAFAFFLLIIVTLLPIATCHLPQCSFQGIDLEQCLDQGKSQASFDSCCNALNQVIQAGYYCLCAILGSSSPLITTSLVLPLSNCFISIPPLTQCQAPQAMFSPVQEMKPPPSRPVPIFLPPKEPPPSPLPSVPKDLVLPLPPNMDDIPVLNSTRDDKNNPSIQSPAILGSRPAPESKIPNKDENLTSFGGDNKKFLLYARVVFLLITVSTFYLMLIV</sequence>
<accession>A0A1U7VMR6</accession>
<dbReference type="RefSeq" id="XP_009769227.1">
    <property type="nucleotide sequence ID" value="XM_009770925.1"/>
</dbReference>